<dbReference type="Proteomes" id="UP000622166">
    <property type="component" value="Unassembled WGS sequence"/>
</dbReference>
<reference evidence="2" key="2">
    <citation type="submission" date="2020-09" db="EMBL/GenBank/DDBJ databases">
        <authorList>
            <person name="Sun Q."/>
            <person name="Ohkuma M."/>
        </authorList>
    </citation>
    <scope>NUCLEOTIDE SEQUENCE</scope>
    <source>
        <strain evidence="2">JCM 4815</strain>
    </source>
</reference>
<dbReference type="Gene3D" id="2.60.40.10">
    <property type="entry name" value="Immunoglobulins"/>
    <property type="match status" value="1"/>
</dbReference>
<dbReference type="Pfam" id="PF05593">
    <property type="entry name" value="RHS_repeat"/>
    <property type="match status" value="1"/>
</dbReference>
<dbReference type="NCBIfam" id="NF033679">
    <property type="entry name" value="DNRLRE_dom"/>
    <property type="match status" value="1"/>
</dbReference>
<sequence length="1035" mass="108927">MVFTDKKNKKRAVMPAPVLWDATVDKRSGEHTRKAKVGLKVVQKGSNVDLVVTPDAEFLADPDTQYPVTVDSSTSSLSNVFDTYVQQGETVDWSNDDELDFGNPGTTNADGTPRTAQSFITWNTTPVQDALVLDAKLSLWNFHSGNTDCKLHPWEVWSSGAASTSSRWTNRPTMTAKKATSTETRGNSGCSTQPDGWINADVTTLVQEWASAKATRGHMGIQASGESVVAQWERVNSPNAASNPPKLVVNYNYRPRTGTKQEAGPPYISYSGAYVVNTTTPTLRDTFVDADGDKVNGTFQIYDNATNTQVGNVLVSKYVPSGQAASVTVPSGVLTDGKTYKFRTSPYDGTHYNNGWSAWKTFTVDTKAPAAPTKIVSTDYPANAWVKGAGQPGSFTVTPPAADHNWLEWSLDGVTWTKAATGGASANKVLSITPPKDGTHTLQVRAVDKADNKSEAIEYIFHAGPGGFLQPGEGQSTARRLPLAAEADADKYDSVSFLWRRSEADPWAKIPAGDVLKDGQPLTAWPVPLTGGKNAVLTWNATTTVDPDGAVEIKADFTGPDSASGSTQPLAVVIDRNADGAAGSQVGPGSVNLLNGDYSISASDTEVLGLAVNRTASSRVPDKGAKQEGQAPIFGKEWVSGTVAPEVDSGYSHIEQTSGTSVDLVSADGSSVYFTANKDKTGWVSEPGFEELTLTGTFSGGSFTLKEDDGAVTTFKKAAADATTWQLSSSVQSGIEGDESLVVSEAVTVDGKKLSRPKRIIGATSAATATTCEATPSTRGCKVLDFVYAPSTTATSSALGDIAGQVSELKLWATEPGATSATARTVARYAYDDQGRLRQTWDPRISPALKTEYTYDSAGRVTSLTPPGQLPWKFDYGKVTSVAGASDGMLLSVQRATLAAGSKDQATGTATTAVVYNVPLTGTTAPVAMGAADVAKWGQTDAPAGAPSVVSAAPYCPGAVRRSSPSGSRSTRPSTRTRSLTVRRPPTSGSVRPRGGQRPTAEPTSTSRESTGAIVPGCPAHRTGQPPVPIQNTPT</sequence>
<proteinExistence type="predicted"/>
<dbReference type="InterPro" id="IPR013783">
    <property type="entry name" value="Ig-like_fold"/>
</dbReference>
<protein>
    <recommendedName>
        <fullName evidence="4">DNRLRE domain-containing protein</fullName>
    </recommendedName>
</protein>
<name>A0A918PS75_9ACTN</name>
<reference evidence="2" key="1">
    <citation type="journal article" date="2014" name="Int. J. Syst. Evol. Microbiol.">
        <title>Complete genome sequence of Corynebacterium casei LMG S-19264T (=DSM 44701T), isolated from a smear-ripened cheese.</title>
        <authorList>
            <consortium name="US DOE Joint Genome Institute (JGI-PGF)"/>
            <person name="Walter F."/>
            <person name="Albersmeier A."/>
            <person name="Kalinowski J."/>
            <person name="Ruckert C."/>
        </authorList>
    </citation>
    <scope>NUCLEOTIDE SEQUENCE</scope>
    <source>
        <strain evidence="2">JCM 4815</strain>
    </source>
</reference>
<comment type="caution">
    <text evidence="2">The sequence shown here is derived from an EMBL/GenBank/DDBJ whole genome shotgun (WGS) entry which is preliminary data.</text>
</comment>
<evidence type="ECO:0000313" key="3">
    <source>
        <dbReference type="Proteomes" id="UP000622166"/>
    </source>
</evidence>
<gene>
    <name evidence="2" type="ORF">GCM10010365_45570</name>
</gene>
<evidence type="ECO:0000256" key="1">
    <source>
        <dbReference type="SAM" id="MobiDB-lite"/>
    </source>
</evidence>
<feature type="compositionally biased region" description="Low complexity" evidence="1">
    <location>
        <begin position="961"/>
        <end position="988"/>
    </location>
</feature>
<evidence type="ECO:0000313" key="2">
    <source>
        <dbReference type="EMBL" id="GGZ20176.1"/>
    </source>
</evidence>
<dbReference type="InterPro" id="IPR031325">
    <property type="entry name" value="RHS_repeat"/>
</dbReference>
<feature type="region of interest" description="Disordered" evidence="1">
    <location>
        <begin position="164"/>
        <end position="195"/>
    </location>
</feature>
<feature type="region of interest" description="Disordered" evidence="1">
    <location>
        <begin position="950"/>
        <end position="1035"/>
    </location>
</feature>
<organism evidence="2 3">
    <name type="scientific">Streptomyces poonensis</name>
    <dbReference type="NCBI Taxonomy" id="68255"/>
    <lineage>
        <taxon>Bacteria</taxon>
        <taxon>Bacillati</taxon>
        <taxon>Actinomycetota</taxon>
        <taxon>Actinomycetes</taxon>
        <taxon>Kitasatosporales</taxon>
        <taxon>Streptomycetaceae</taxon>
        <taxon>Streptomyces</taxon>
    </lineage>
</organism>
<dbReference type="AlphaFoldDB" id="A0A918PS75"/>
<accession>A0A918PS75</accession>
<dbReference type="EMBL" id="BMVW01000009">
    <property type="protein sequence ID" value="GGZ20176.1"/>
    <property type="molecule type" value="Genomic_DNA"/>
</dbReference>
<feature type="compositionally biased region" description="Polar residues" evidence="1">
    <location>
        <begin position="164"/>
        <end position="194"/>
    </location>
</feature>
<keyword evidence="3" id="KW-1185">Reference proteome</keyword>
<dbReference type="GO" id="GO:0005975">
    <property type="term" value="P:carbohydrate metabolic process"/>
    <property type="evidence" value="ECO:0007669"/>
    <property type="project" value="UniProtKB-ARBA"/>
</dbReference>
<evidence type="ECO:0008006" key="4">
    <source>
        <dbReference type="Google" id="ProtNLM"/>
    </source>
</evidence>